<dbReference type="PROSITE" id="PS50044">
    <property type="entry name" value="SIGMA54_3"/>
    <property type="match status" value="1"/>
</dbReference>
<keyword evidence="5 9" id="KW-0805">Transcription regulation</keyword>
<dbReference type="InterPro" id="IPR038709">
    <property type="entry name" value="RpoN_core-bd_sf"/>
</dbReference>
<evidence type="ECO:0000256" key="7">
    <source>
        <dbReference type="ARBA" id="ARBA00023125"/>
    </source>
</evidence>
<dbReference type="RefSeq" id="WP_072747459.1">
    <property type="nucleotide sequence ID" value="NZ_FOHL01000006.1"/>
</dbReference>
<dbReference type="OrthoDB" id="9814402at2"/>
<comment type="function">
    <text evidence="9">Sigma factors are initiation factors that promote the attachment of RNA polymerase to specific initiation sites and are then released.</text>
</comment>
<dbReference type="GO" id="GO:0006352">
    <property type="term" value="P:DNA-templated transcription initiation"/>
    <property type="evidence" value="ECO:0007669"/>
    <property type="project" value="InterPro"/>
</dbReference>
<feature type="region of interest" description="Disordered" evidence="10">
    <location>
        <begin position="47"/>
        <end position="88"/>
    </location>
</feature>
<organism evidence="13 14">
    <name type="scientific">Oceanicella actignis</name>
    <dbReference type="NCBI Taxonomy" id="1189325"/>
    <lineage>
        <taxon>Bacteria</taxon>
        <taxon>Pseudomonadati</taxon>
        <taxon>Pseudomonadota</taxon>
        <taxon>Alphaproteobacteria</taxon>
        <taxon>Rhodobacterales</taxon>
        <taxon>Paracoccaceae</taxon>
        <taxon>Oceanicella</taxon>
    </lineage>
</organism>
<dbReference type="GO" id="GO:0001216">
    <property type="term" value="F:DNA-binding transcription activator activity"/>
    <property type="evidence" value="ECO:0007669"/>
    <property type="project" value="InterPro"/>
</dbReference>
<dbReference type="Proteomes" id="UP000184066">
    <property type="component" value="Unassembled WGS sequence"/>
</dbReference>
<dbReference type="PANTHER" id="PTHR32248">
    <property type="entry name" value="RNA POLYMERASE SIGMA-54 FACTOR"/>
    <property type="match status" value="1"/>
</dbReference>
<dbReference type="NCBIfam" id="NF009118">
    <property type="entry name" value="PRK12469.1"/>
    <property type="match status" value="1"/>
</dbReference>
<dbReference type="PROSITE" id="PS00718">
    <property type="entry name" value="SIGMA54_2"/>
    <property type="match status" value="1"/>
</dbReference>
<feature type="compositionally biased region" description="Low complexity" evidence="10">
    <location>
        <begin position="57"/>
        <end position="88"/>
    </location>
</feature>
<evidence type="ECO:0000256" key="1">
    <source>
        <dbReference type="ARBA" id="ARBA00008798"/>
    </source>
</evidence>
<feature type="domain" description="RNA polymerase sigma factor 54 core-binding" evidence="12">
    <location>
        <begin position="128"/>
        <end position="311"/>
    </location>
</feature>
<protein>
    <recommendedName>
        <fullName evidence="9">RNA polymerase sigma-54 factor</fullName>
    </recommendedName>
</protein>
<dbReference type="InterPro" id="IPR007046">
    <property type="entry name" value="RNA_pol_sigma_54_core-bd"/>
</dbReference>
<keyword evidence="3 9" id="KW-0808">Transferase</keyword>
<dbReference type="PROSITE" id="PS00717">
    <property type="entry name" value="SIGMA54_1"/>
    <property type="match status" value="1"/>
</dbReference>
<sequence>MSIGPGLELRQGQRLTMTPQLRQAIRMLQMSAAELAAHVEAEIERNPLLERAEDAEAPAPSRRADPAPAAAPSAPASPTSPASPEAMAASPALEGLAAENLFDADRAAPRPGAGGAAAGEWDGPSAVERVAQPPSMLERLHAQIALSPAPAGVRMLAAALAGELDEDGYLRADPREVAARLGADPGAALDALRVLQACEPTGIGARDLAECLALQLEEEGALDEPMRALLGHLPLAARRDLKALSRLCGVAPEQVGRMLARLRRLDPRPGRVFDHAPLRLAPPDVFVRRDPAGGWAVELNSEALPRVLVNDVFAARVMAGGCEEARSYVAERRREGLWLVRSLEQRARSILKVSTAIVRLQARFFEEGVAALRPMTLRDVAQETGLHESTVSRVTAGKRLACARGAFDMRFFFSQALAAADGGEALAAEAVRARIRALIEAENPARPLSDDALTRLLRAEGVDVARRTVAKYREGMDIPSSVQRKRQNASLG</sequence>
<feature type="domain" description="RNA polymerase sigma factor 54 DNA-binding" evidence="11">
    <location>
        <begin position="327"/>
        <end position="486"/>
    </location>
</feature>
<dbReference type="PANTHER" id="PTHR32248:SF4">
    <property type="entry name" value="RNA POLYMERASE SIGMA-54 FACTOR"/>
    <property type="match status" value="1"/>
</dbReference>
<dbReference type="Pfam" id="PF04552">
    <property type="entry name" value="Sigma54_DBD"/>
    <property type="match status" value="1"/>
</dbReference>
<dbReference type="PRINTS" id="PR00045">
    <property type="entry name" value="SIGMA54FCT"/>
</dbReference>
<evidence type="ECO:0000256" key="10">
    <source>
        <dbReference type="SAM" id="MobiDB-lite"/>
    </source>
</evidence>
<dbReference type="EMBL" id="FRDL01000006">
    <property type="protein sequence ID" value="SHN69013.1"/>
    <property type="molecule type" value="Genomic_DNA"/>
</dbReference>
<keyword evidence="4 9" id="KW-0548">Nucleotidyltransferase</keyword>
<dbReference type="GO" id="GO:0003677">
    <property type="term" value="F:DNA binding"/>
    <property type="evidence" value="ECO:0007669"/>
    <property type="project" value="UniProtKB-KW"/>
</dbReference>
<comment type="similarity">
    <text evidence="1 9">Belongs to the sigma-54 factor family.</text>
</comment>
<dbReference type="Pfam" id="PF00309">
    <property type="entry name" value="Sigma54_AID"/>
    <property type="match status" value="1"/>
</dbReference>
<evidence type="ECO:0000256" key="5">
    <source>
        <dbReference type="ARBA" id="ARBA00023015"/>
    </source>
</evidence>
<keyword evidence="7 9" id="KW-0238">DNA-binding</keyword>
<dbReference type="AlphaFoldDB" id="A0A1M7TEA7"/>
<keyword evidence="14" id="KW-1185">Reference proteome</keyword>
<evidence type="ECO:0000256" key="2">
    <source>
        <dbReference type="ARBA" id="ARBA00022478"/>
    </source>
</evidence>
<gene>
    <name evidence="13" type="ORF">SAMN05216200_10616</name>
</gene>
<dbReference type="NCBIfam" id="NF004596">
    <property type="entry name" value="PRK05932.1-3"/>
    <property type="match status" value="1"/>
</dbReference>
<proteinExistence type="inferred from homology"/>
<dbReference type="Gene3D" id="1.10.10.1330">
    <property type="entry name" value="RNA polymerase sigma-54 factor, core-binding domain"/>
    <property type="match status" value="1"/>
</dbReference>
<evidence type="ECO:0000256" key="6">
    <source>
        <dbReference type="ARBA" id="ARBA00023082"/>
    </source>
</evidence>
<dbReference type="InterPro" id="IPR000394">
    <property type="entry name" value="RNA_pol_sigma_54"/>
</dbReference>
<dbReference type="PIRSF" id="PIRSF000774">
    <property type="entry name" value="RpoN"/>
    <property type="match status" value="1"/>
</dbReference>
<dbReference type="Pfam" id="PF04963">
    <property type="entry name" value="Sigma54_CBD"/>
    <property type="match status" value="1"/>
</dbReference>
<evidence type="ECO:0000256" key="9">
    <source>
        <dbReference type="PIRNR" id="PIRNR000774"/>
    </source>
</evidence>
<evidence type="ECO:0000313" key="13">
    <source>
        <dbReference type="EMBL" id="SHN69013.1"/>
    </source>
</evidence>
<dbReference type="GO" id="GO:0016987">
    <property type="term" value="F:sigma factor activity"/>
    <property type="evidence" value="ECO:0007669"/>
    <property type="project" value="UniProtKB-KW"/>
</dbReference>
<reference evidence="13 14" key="1">
    <citation type="submission" date="2016-12" db="EMBL/GenBank/DDBJ databases">
        <authorList>
            <person name="Song W.-J."/>
            <person name="Kurnit D.M."/>
        </authorList>
    </citation>
    <scope>NUCLEOTIDE SEQUENCE [LARGE SCALE GENOMIC DNA]</scope>
    <source>
        <strain evidence="13 14">CGMCC 1.10808</strain>
    </source>
</reference>
<evidence type="ECO:0000259" key="11">
    <source>
        <dbReference type="Pfam" id="PF04552"/>
    </source>
</evidence>
<dbReference type="Gene3D" id="1.10.10.60">
    <property type="entry name" value="Homeodomain-like"/>
    <property type="match status" value="1"/>
</dbReference>
<evidence type="ECO:0000256" key="3">
    <source>
        <dbReference type="ARBA" id="ARBA00022679"/>
    </source>
</evidence>
<accession>A0A1M7TEA7</accession>
<dbReference type="NCBIfam" id="TIGR02395">
    <property type="entry name" value="rpoN_sigma"/>
    <property type="match status" value="1"/>
</dbReference>
<evidence type="ECO:0000313" key="14">
    <source>
        <dbReference type="Proteomes" id="UP000184066"/>
    </source>
</evidence>
<evidence type="ECO:0000256" key="8">
    <source>
        <dbReference type="ARBA" id="ARBA00023163"/>
    </source>
</evidence>
<evidence type="ECO:0000256" key="4">
    <source>
        <dbReference type="ARBA" id="ARBA00022695"/>
    </source>
</evidence>
<keyword evidence="2 9" id="KW-0240">DNA-directed RNA polymerase</keyword>
<dbReference type="InterPro" id="IPR007634">
    <property type="entry name" value="RNA_pol_sigma_54_DNA-bd"/>
</dbReference>
<evidence type="ECO:0000259" key="12">
    <source>
        <dbReference type="Pfam" id="PF04963"/>
    </source>
</evidence>
<name>A0A1M7TEA7_9RHOB</name>
<dbReference type="GO" id="GO:0016779">
    <property type="term" value="F:nucleotidyltransferase activity"/>
    <property type="evidence" value="ECO:0007669"/>
    <property type="project" value="UniProtKB-KW"/>
</dbReference>
<keyword evidence="6 9" id="KW-0731">Sigma factor</keyword>
<keyword evidence="8 9" id="KW-0804">Transcription</keyword>
<dbReference type="GO" id="GO:0000428">
    <property type="term" value="C:DNA-directed RNA polymerase complex"/>
    <property type="evidence" value="ECO:0007669"/>
    <property type="project" value="UniProtKB-KW"/>
</dbReference>
<dbReference type="STRING" id="1189325.SAMN04488119_106186"/>